<dbReference type="AlphaFoldDB" id="A0A4D5S5G6"/>
<accession>A0A4D5S5G6</accession>
<evidence type="ECO:0000256" key="2">
    <source>
        <dbReference type="ARBA" id="ARBA00007262"/>
    </source>
</evidence>
<comment type="similarity">
    <text evidence="2">Belongs to the IFI6/IFI27 family.</text>
</comment>
<evidence type="ECO:0000256" key="1">
    <source>
        <dbReference type="ARBA" id="ARBA00004141"/>
    </source>
</evidence>
<dbReference type="InterPro" id="IPR009311">
    <property type="entry name" value="IFI6/IFI27-like"/>
</dbReference>
<reference evidence="6" key="1">
    <citation type="submission" date="2019-04" db="EMBL/GenBank/DDBJ databases">
        <title>An insight into the mialome of Ixodes scapularis.</title>
        <authorList>
            <person name="Ribeiro J.M."/>
            <person name="Mather T.N."/>
            <person name="Karim S."/>
        </authorList>
    </citation>
    <scope>NUCLEOTIDE SEQUENCE</scope>
</reference>
<evidence type="ECO:0000256" key="5">
    <source>
        <dbReference type="ARBA" id="ARBA00023136"/>
    </source>
</evidence>
<dbReference type="PANTHER" id="PTHR16932:SF18">
    <property type="entry name" value="INTERFERON, ALPHA-INDUCIBLE PROTEIN 27-LIKE 2"/>
    <property type="match status" value="1"/>
</dbReference>
<evidence type="ECO:0000256" key="4">
    <source>
        <dbReference type="ARBA" id="ARBA00022989"/>
    </source>
</evidence>
<dbReference type="Pfam" id="PF06140">
    <property type="entry name" value="Ifi-6-16"/>
    <property type="match status" value="1"/>
</dbReference>
<proteinExistence type="inferred from homology"/>
<keyword evidence="5" id="KW-0472">Membrane</keyword>
<protein>
    <submittedName>
        <fullName evidence="6">Putative interferon alpha-inducible protein</fullName>
    </submittedName>
</protein>
<organism evidence="6">
    <name type="scientific">Ixodes scapularis</name>
    <name type="common">Black-legged tick</name>
    <name type="synonym">Deer tick</name>
    <dbReference type="NCBI Taxonomy" id="6945"/>
    <lineage>
        <taxon>Eukaryota</taxon>
        <taxon>Metazoa</taxon>
        <taxon>Ecdysozoa</taxon>
        <taxon>Arthropoda</taxon>
        <taxon>Chelicerata</taxon>
        <taxon>Arachnida</taxon>
        <taxon>Acari</taxon>
        <taxon>Parasitiformes</taxon>
        <taxon>Ixodida</taxon>
        <taxon>Ixodoidea</taxon>
        <taxon>Ixodidae</taxon>
        <taxon>Ixodinae</taxon>
        <taxon>Ixodes</taxon>
    </lineage>
</organism>
<evidence type="ECO:0000256" key="3">
    <source>
        <dbReference type="ARBA" id="ARBA00022692"/>
    </source>
</evidence>
<dbReference type="PANTHER" id="PTHR16932">
    <property type="entry name" value="INTERFERON ALPHA-INDUCIBLE PROTEIN 27"/>
    <property type="match status" value="1"/>
</dbReference>
<dbReference type="EMBL" id="GHJT01010263">
    <property type="protein sequence ID" value="MOY44234.1"/>
    <property type="molecule type" value="Transcribed_RNA"/>
</dbReference>
<dbReference type="InterPro" id="IPR038213">
    <property type="entry name" value="IFI6/IFI27-like_sf"/>
</dbReference>
<keyword evidence="3" id="KW-0812">Transmembrane</keyword>
<keyword evidence="4" id="KW-1133">Transmembrane helix</keyword>
<name>A0A4D5S5G6_IXOSC</name>
<dbReference type="Gene3D" id="6.10.110.10">
    <property type="match status" value="1"/>
</dbReference>
<dbReference type="GO" id="GO:0016020">
    <property type="term" value="C:membrane"/>
    <property type="evidence" value="ECO:0007669"/>
    <property type="project" value="UniProtKB-SubCell"/>
</dbReference>
<sequence length="96" mass="9175">MIAARHPSSSPSFSPRTAFAGATLVAPAVLGALGFGSAGVAAGSTAAWAQSTFLGGVIAKGSLFATLQSWGAAGIPIPVAVKFATGAAGAAKALFN</sequence>
<evidence type="ECO:0000313" key="6">
    <source>
        <dbReference type="EMBL" id="MOY44234.1"/>
    </source>
</evidence>
<comment type="subcellular location">
    <subcellularLocation>
        <location evidence="1">Membrane</location>
        <topology evidence="1">Multi-pass membrane protein</topology>
    </subcellularLocation>
</comment>